<feature type="transmembrane region" description="Helical" evidence="13">
    <location>
        <begin position="47"/>
        <end position="67"/>
    </location>
</feature>
<evidence type="ECO:0000256" key="8">
    <source>
        <dbReference type="ARBA" id="ARBA00023065"/>
    </source>
</evidence>
<evidence type="ECO:0000256" key="4">
    <source>
        <dbReference type="ARBA" id="ARBA00022461"/>
    </source>
</evidence>
<keyword evidence="3 12" id="KW-0813">Transport</keyword>
<evidence type="ECO:0000256" key="13">
    <source>
        <dbReference type="SAM" id="Phobius"/>
    </source>
</evidence>
<reference evidence="14" key="1">
    <citation type="submission" date="2021-08" db="EMBL/GenBank/DDBJ databases">
        <authorList>
            <person name="Misof B."/>
            <person name="Oliver O."/>
            <person name="Podsiadlowski L."/>
            <person name="Donath A."/>
            <person name="Peters R."/>
            <person name="Mayer C."/>
            <person name="Rust J."/>
            <person name="Gunkel S."/>
            <person name="Lesny P."/>
            <person name="Martin S."/>
            <person name="Oeyen J.P."/>
            <person name="Petersen M."/>
            <person name="Panagiotis P."/>
            <person name="Wilbrandt J."/>
            <person name="Tanja T."/>
        </authorList>
    </citation>
    <scope>NUCLEOTIDE SEQUENCE</scope>
    <source>
        <strain evidence="14">GBR_01_08_01A</strain>
        <tissue evidence="14">Thorax + abdomen</tissue>
    </source>
</reference>
<evidence type="ECO:0000256" key="6">
    <source>
        <dbReference type="ARBA" id="ARBA00022989"/>
    </source>
</evidence>
<keyword evidence="4 12" id="KW-0894">Sodium channel</keyword>
<dbReference type="AlphaFoldDB" id="A0AAD9VK40"/>
<dbReference type="EMBL" id="JAIFRP010004357">
    <property type="protein sequence ID" value="KAK2577459.1"/>
    <property type="molecule type" value="Genomic_DNA"/>
</dbReference>
<evidence type="ECO:0000256" key="5">
    <source>
        <dbReference type="ARBA" id="ARBA00022692"/>
    </source>
</evidence>
<dbReference type="InterPro" id="IPR001873">
    <property type="entry name" value="ENaC"/>
</dbReference>
<keyword evidence="15" id="KW-1185">Reference proteome</keyword>
<evidence type="ECO:0000256" key="9">
    <source>
        <dbReference type="ARBA" id="ARBA00023136"/>
    </source>
</evidence>
<keyword evidence="7" id="KW-0915">Sodium</keyword>
<comment type="subcellular location">
    <subcellularLocation>
        <location evidence="1">Membrane</location>
        <topology evidence="1">Multi-pass membrane protein</topology>
    </subcellularLocation>
</comment>
<comment type="caution">
    <text evidence="14">The sequence shown here is derived from an EMBL/GenBank/DDBJ whole genome shotgun (WGS) entry which is preliminary data.</text>
</comment>
<accession>A0AAD9VK40</accession>
<dbReference type="PANTHER" id="PTHR11690">
    <property type="entry name" value="AMILORIDE-SENSITIVE SODIUM CHANNEL-RELATED"/>
    <property type="match status" value="1"/>
</dbReference>
<keyword evidence="9 13" id="KW-0472">Membrane</keyword>
<keyword evidence="6 13" id="KW-1133">Transmembrane helix</keyword>
<evidence type="ECO:0000256" key="12">
    <source>
        <dbReference type="RuleBase" id="RU000679"/>
    </source>
</evidence>
<evidence type="ECO:0000256" key="3">
    <source>
        <dbReference type="ARBA" id="ARBA00022448"/>
    </source>
</evidence>
<gene>
    <name evidence="14" type="ORF">KPH14_003562</name>
</gene>
<comment type="similarity">
    <text evidence="2 12">Belongs to the amiloride-sensitive sodium channel (TC 1.A.6) family.</text>
</comment>
<dbReference type="PANTHER" id="PTHR11690:SF247">
    <property type="entry name" value="PICKPOCKET 23, ISOFORM C"/>
    <property type="match status" value="1"/>
</dbReference>
<evidence type="ECO:0000313" key="14">
    <source>
        <dbReference type="EMBL" id="KAK2577459.1"/>
    </source>
</evidence>
<dbReference type="GO" id="GO:0005886">
    <property type="term" value="C:plasma membrane"/>
    <property type="evidence" value="ECO:0007669"/>
    <property type="project" value="TreeGrafter"/>
</dbReference>
<dbReference type="Pfam" id="PF00858">
    <property type="entry name" value="ASC"/>
    <property type="match status" value="1"/>
</dbReference>
<proteinExistence type="inferred from homology"/>
<evidence type="ECO:0008006" key="16">
    <source>
        <dbReference type="Google" id="ProtNLM"/>
    </source>
</evidence>
<sequence length="318" mass="37251">MKYNYLPPLSNIRSSLKTRSREYILENSLHGVPYFADPTRPLCERGVWFVLTMASVGATIFTIITIWNKFQEEPTVTGLDTEVSDVEITFPQVFVCFDGNKLNYSGVNDLEKKFYEKIYDWQWGEEINNTIEGTIPKTVKNYREIFARLAPDCDAVLTMFLPEDLPYLTPRYLFFFDSKFVKVITPAGICCKYIVTTVLGIKDNPWGIIFSSAIYPFRLYLMNPSDVGPMRDASPVLKLRRAARVRLEVHYTYATSDLKMLSRYQRQCYYEGEQSTYNNCRLNCVSNDIFKKCRCLPWFLIENGRFKLRPWRMRLKKI</sequence>
<reference evidence="14" key="2">
    <citation type="journal article" date="2023" name="Commun. Biol.">
        <title>Intrasexual cuticular hydrocarbon dimorphism in a wasp sheds light on hydrocarbon biosynthesis genes in Hymenoptera.</title>
        <authorList>
            <person name="Moris V.C."/>
            <person name="Podsiadlowski L."/>
            <person name="Martin S."/>
            <person name="Oeyen J.P."/>
            <person name="Donath A."/>
            <person name="Petersen M."/>
            <person name="Wilbrandt J."/>
            <person name="Misof B."/>
            <person name="Liedtke D."/>
            <person name="Thamm M."/>
            <person name="Scheiner R."/>
            <person name="Schmitt T."/>
            <person name="Niehuis O."/>
        </authorList>
    </citation>
    <scope>NUCLEOTIDE SEQUENCE</scope>
    <source>
        <strain evidence="14">GBR_01_08_01A</strain>
    </source>
</reference>
<keyword evidence="8 12" id="KW-0406">Ion transport</keyword>
<keyword evidence="5 12" id="KW-0812">Transmembrane</keyword>
<dbReference type="Proteomes" id="UP001258017">
    <property type="component" value="Unassembled WGS sequence"/>
</dbReference>
<keyword evidence="11 12" id="KW-0407">Ion channel</keyword>
<evidence type="ECO:0000256" key="2">
    <source>
        <dbReference type="ARBA" id="ARBA00007193"/>
    </source>
</evidence>
<evidence type="ECO:0000256" key="10">
    <source>
        <dbReference type="ARBA" id="ARBA00023201"/>
    </source>
</evidence>
<evidence type="ECO:0000256" key="7">
    <source>
        <dbReference type="ARBA" id="ARBA00023053"/>
    </source>
</evidence>
<organism evidence="14 15">
    <name type="scientific">Odynerus spinipes</name>
    <dbReference type="NCBI Taxonomy" id="1348599"/>
    <lineage>
        <taxon>Eukaryota</taxon>
        <taxon>Metazoa</taxon>
        <taxon>Ecdysozoa</taxon>
        <taxon>Arthropoda</taxon>
        <taxon>Hexapoda</taxon>
        <taxon>Insecta</taxon>
        <taxon>Pterygota</taxon>
        <taxon>Neoptera</taxon>
        <taxon>Endopterygota</taxon>
        <taxon>Hymenoptera</taxon>
        <taxon>Apocrita</taxon>
        <taxon>Aculeata</taxon>
        <taxon>Vespoidea</taxon>
        <taxon>Vespidae</taxon>
        <taxon>Eumeninae</taxon>
        <taxon>Odynerus</taxon>
    </lineage>
</organism>
<name>A0AAD9VK40_9HYME</name>
<evidence type="ECO:0000313" key="15">
    <source>
        <dbReference type="Proteomes" id="UP001258017"/>
    </source>
</evidence>
<dbReference type="GO" id="GO:0015280">
    <property type="term" value="F:ligand-gated sodium channel activity"/>
    <property type="evidence" value="ECO:0007669"/>
    <property type="project" value="TreeGrafter"/>
</dbReference>
<evidence type="ECO:0000256" key="11">
    <source>
        <dbReference type="ARBA" id="ARBA00023303"/>
    </source>
</evidence>
<protein>
    <recommendedName>
        <fullName evidence="16">Sodium channel protein Nach</fullName>
    </recommendedName>
</protein>
<keyword evidence="10 12" id="KW-0739">Sodium transport</keyword>
<evidence type="ECO:0000256" key="1">
    <source>
        <dbReference type="ARBA" id="ARBA00004141"/>
    </source>
</evidence>